<sequence>MTHFQSDFDVLDLESISRYLLDEKSDALIAFPARFVGSGAMTENGSQALSLDGASSADMSGELTTEARGAHAPPSGRNCRGVRRRPWGMYAAEIRDPRKNGTRVWLGTYKTAEDAALAYDRAAFEIRGSKAKLNFPHLIGSNKSEPIRVGAKRRSSPQINSTSYSNSLEDTLPQAKRR</sequence>
<evidence type="ECO:0000313" key="2">
    <source>
        <dbReference type="Proteomes" id="UP000828941"/>
    </source>
</evidence>
<evidence type="ECO:0000313" key="1">
    <source>
        <dbReference type="EMBL" id="KAI4354706.1"/>
    </source>
</evidence>
<protein>
    <submittedName>
        <fullName evidence="1">Uncharacterized protein</fullName>
    </submittedName>
</protein>
<organism evidence="1 2">
    <name type="scientific">Bauhinia variegata</name>
    <name type="common">Purple orchid tree</name>
    <name type="synonym">Phanera variegata</name>
    <dbReference type="NCBI Taxonomy" id="167791"/>
    <lineage>
        <taxon>Eukaryota</taxon>
        <taxon>Viridiplantae</taxon>
        <taxon>Streptophyta</taxon>
        <taxon>Embryophyta</taxon>
        <taxon>Tracheophyta</taxon>
        <taxon>Spermatophyta</taxon>
        <taxon>Magnoliopsida</taxon>
        <taxon>eudicotyledons</taxon>
        <taxon>Gunneridae</taxon>
        <taxon>Pentapetalae</taxon>
        <taxon>rosids</taxon>
        <taxon>fabids</taxon>
        <taxon>Fabales</taxon>
        <taxon>Fabaceae</taxon>
        <taxon>Cercidoideae</taxon>
        <taxon>Cercideae</taxon>
        <taxon>Bauhiniinae</taxon>
        <taxon>Bauhinia</taxon>
    </lineage>
</organism>
<gene>
    <name evidence="1" type="ORF">L6164_003551</name>
</gene>
<keyword evidence="2" id="KW-1185">Reference proteome</keyword>
<name>A0ACB9Q4C2_BAUVA</name>
<dbReference type="EMBL" id="CM039427">
    <property type="protein sequence ID" value="KAI4354706.1"/>
    <property type="molecule type" value="Genomic_DNA"/>
</dbReference>
<reference evidence="1 2" key="1">
    <citation type="journal article" date="2022" name="DNA Res.">
        <title>Chromosomal-level genome assembly of the orchid tree Bauhinia variegata (Leguminosae; Cercidoideae) supports the allotetraploid origin hypothesis of Bauhinia.</title>
        <authorList>
            <person name="Zhong Y."/>
            <person name="Chen Y."/>
            <person name="Zheng D."/>
            <person name="Pang J."/>
            <person name="Liu Y."/>
            <person name="Luo S."/>
            <person name="Meng S."/>
            <person name="Qian L."/>
            <person name="Wei D."/>
            <person name="Dai S."/>
            <person name="Zhou R."/>
        </authorList>
    </citation>
    <scope>NUCLEOTIDE SEQUENCE [LARGE SCALE GENOMIC DNA]</scope>
    <source>
        <strain evidence="1">BV-YZ2020</strain>
    </source>
</reference>
<proteinExistence type="predicted"/>
<comment type="caution">
    <text evidence="1">The sequence shown here is derived from an EMBL/GenBank/DDBJ whole genome shotgun (WGS) entry which is preliminary data.</text>
</comment>
<accession>A0ACB9Q4C2</accession>
<dbReference type="Proteomes" id="UP000828941">
    <property type="component" value="Chromosome 2"/>
</dbReference>